<dbReference type="InterPro" id="IPR051991">
    <property type="entry name" value="Mitoribosomal_protein_bL32"/>
</dbReference>
<comment type="similarity">
    <text evidence="2">Belongs to the bacterial ribosomal protein bL32 family.</text>
</comment>
<dbReference type="Proteomes" id="UP000738402">
    <property type="component" value="Unassembled WGS sequence"/>
</dbReference>
<comment type="caution">
    <text evidence="8">The sequence shown here is derived from an EMBL/GenBank/DDBJ whole genome shotgun (WGS) entry which is preliminary data.</text>
</comment>
<keyword evidence="6" id="KW-0687">Ribonucleoprotein</keyword>
<proteinExistence type="inferred from homology"/>
<dbReference type="InterPro" id="IPR002677">
    <property type="entry name" value="Ribosomal_bL32"/>
</dbReference>
<evidence type="ECO:0000313" key="10">
    <source>
        <dbReference type="Proteomes" id="UP000697297"/>
    </source>
</evidence>
<evidence type="ECO:0000313" key="8">
    <source>
        <dbReference type="EMBL" id="KAG7727470.1"/>
    </source>
</evidence>
<dbReference type="Proteomes" id="UP000697297">
    <property type="component" value="Unassembled WGS sequence"/>
</dbReference>
<evidence type="ECO:0000256" key="7">
    <source>
        <dbReference type="ARBA" id="ARBA00039935"/>
    </source>
</evidence>
<evidence type="ECO:0000313" key="11">
    <source>
        <dbReference type="Proteomes" id="UP000738402"/>
    </source>
</evidence>
<dbReference type="InterPro" id="IPR011332">
    <property type="entry name" value="Ribosomal_zn-bd"/>
</dbReference>
<dbReference type="EMBL" id="JAHLUH010000006">
    <property type="protein sequence ID" value="KAG7727470.1"/>
    <property type="molecule type" value="Genomic_DNA"/>
</dbReference>
<evidence type="ECO:0000256" key="3">
    <source>
        <dbReference type="ARBA" id="ARBA00022946"/>
    </source>
</evidence>
<comment type="subcellular location">
    <subcellularLocation>
        <location evidence="1">Mitochondrion</location>
    </subcellularLocation>
</comment>
<gene>
    <name evidence="8" type="ORF">KL933_002404</name>
    <name evidence="9" type="ORF">KL946_003054</name>
</gene>
<accession>A0AAN6D726</accession>
<evidence type="ECO:0000256" key="2">
    <source>
        <dbReference type="ARBA" id="ARBA00008560"/>
    </source>
</evidence>
<sequence>MSLAVAHPLAGLAARLALPAVPALSNALWAPAESLLDRLRDRLPAKLLPSFLDNGLVLAAPKKKTSRMKRRLRLYTPGSKQIKPNHNLNRCPSCGRYKRSHFLCMSCFFEIKQLWSEQAEKPPVYKEEFANPADERVLYPKTYERPHVKKLRLKEYVEKRPKPLPVEK</sequence>
<evidence type="ECO:0000256" key="6">
    <source>
        <dbReference type="ARBA" id="ARBA00023274"/>
    </source>
</evidence>
<dbReference type="EMBL" id="JAHLUN010000008">
    <property type="protein sequence ID" value="KAG7764374.1"/>
    <property type="molecule type" value="Genomic_DNA"/>
</dbReference>
<dbReference type="GO" id="GO:0006412">
    <property type="term" value="P:translation"/>
    <property type="evidence" value="ECO:0007669"/>
    <property type="project" value="InterPro"/>
</dbReference>
<dbReference type="AlphaFoldDB" id="A0AAN6D726"/>
<keyword evidence="3" id="KW-0809">Transit peptide</keyword>
<dbReference type="GO" id="GO:0003735">
    <property type="term" value="F:structural constituent of ribosome"/>
    <property type="evidence" value="ECO:0007669"/>
    <property type="project" value="InterPro"/>
</dbReference>
<evidence type="ECO:0000256" key="4">
    <source>
        <dbReference type="ARBA" id="ARBA00022980"/>
    </source>
</evidence>
<reference evidence="8 10" key="1">
    <citation type="journal article" date="2021" name="G3 (Bethesda)">
        <title>Genomic diversity, chromosomal rearrangements, and interspecies hybridization in the ogataea polymorpha species complex.</title>
        <authorList>
            <person name="Hanson S.J."/>
            <person name="Cinneide E.O."/>
            <person name="Salzberg L.I."/>
            <person name="Wolfe K.H."/>
            <person name="McGowan J."/>
            <person name="Fitzpatrick D.A."/>
            <person name="Matlin K."/>
        </authorList>
    </citation>
    <scope>NUCLEOTIDE SEQUENCE</scope>
    <source>
        <strain evidence="9">81-436-3</strain>
        <strain evidence="8">83-405-1</strain>
    </source>
</reference>
<dbReference type="PANTHER" id="PTHR21026">
    <property type="entry name" value="39S RIBOSOMAL PROTEIN L32, MITOCHONDRIAL"/>
    <property type="match status" value="1"/>
</dbReference>
<organism evidence="8 11">
    <name type="scientific">Ogataea haglerorum</name>
    <dbReference type="NCBI Taxonomy" id="1937702"/>
    <lineage>
        <taxon>Eukaryota</taxon>
        <taxon>Fungi</taxon>
        <taxon>Dikarya</taxon>
        <taxon>Ascomycota</taxon>
        <taxon>Saccharomycotina</taxon>
        <taxon>Pichiomycetes</taxon>
        <taxon>Pichiales</taxon>
        <taxon>Pichiaceae</taxon>
        <taxon>Ogataea</taxon>
    </lineage>
</organism>
<keyword evidence="5" id="KW-0496">Mitochondrion</keyword>
<keyword evidence="4" id="KW-0689">Ribosomal protein</keyword>
<dbReference type="SUPFAM" id="SSF57829">
    <property type="entry name" value="Zn-binding ribosomal proteins"/>
    <property type="match status" value="1"/>
</dbReference>
<evidence type="ECO:0000313" key="9">
    <source>
        <dbReference type="EMBL" id="KAG7764374.1"/>
    </source>
</evidence>
<dbReference type="PANTHER" id="PTHR21026:SF2">
    <property type="entry name" value="LARGE RIBOSOMAL SUBUNIT PROTEIN BL32M"/>
    <property type="match status" value="1"/>
</dbReference>
<dbReference type="GO" id="GO:0005762">
    <property type="term" value="C:mitochondrial large ribosomal subunit"/>
    <property type="evidence" value="ECO:0007669"/>
    <property type="project" value="TreeGrafter"/>
</dbReference>
<evidence type="ECO:0000256" key="5">
    <source>
        <dbReference type="ARBA" id="ARBA00023128"/>
    </source>
</evidence>
<keyword evidence="10" id="KW-1185">Reference proteome</keyword>
<name>A0AAN6D726_9ASCO</name>
<protein>
    <recommendedName>
        <fullName evidence="7">Large ribosomal subunit protein bL32m</fullName>
    </recommendedName>
</protein>
<evidence type="ECO:0000256" key="1">
    <source>
        <dbReference type="ARBA" id="ARBA00004173"/>
    </source>
</evidence>
<dbReference type="NCBIfam" id="TIGR01031">
    <property type="entry name" value="rpmF_bact"/>
    <property type="match status" value="1"/>
</dbReference>
<dbReference type="Pfam" id="PF01783">
    <property type="entry name" value="Ribosomal_L32p"/>
    <property type="match status" value="1"/>
</dbReference>